<feature type="compositionally biased region" description="Basic and acidic residues" evidence="1">
    <location>
        <begin position="94"/>
        <end position="106"/>
    </location>
</feature>
<evidence type="ECO:0000256" key="1">
    <source>
        <dbReference type="SAM" id="MobiDB-lite"/>
    </source>
</evidence>
<dbReference type="PANTHER" id="PTHR35358">
    <property type="entry name" value="OS06G0711100 PROTEIN"/>
    <property type="match status" value="1"/>
</dbReference>
<proteinExistence type="predicted"/>
<name>A0ABD1I1H2_SALDI</name>
<dbReference type="InterPro" id="IPR007942">
    <property type="entry name" value="PLipase-like"/>
</dbReference>
<sequence length="292" mass="32850">MAGGGRGQGRGRGRKRSRECEYGEAAEGKFQIYHHQSQDYPFSPAFSSRGAALTSPRYSNKPFGSGTVKTPSYSSTLTPTLIITVDDDEDDDQTELHHHGKEKEMDEPSVELISDIKGPPPMGSSSSSRVFDYIHGYRVKAEFAPLLRAIFDKYGNITSGADVKSPDFLSTCLERICQIYQRLEQAKFVHLTPAELQGMISELRLLERRKLSVGWILERAEHIAQTKNSFKDCQPDEARFDALIGRIEKDLEAYEREVCLLQQKISSTKAELLLHKAKYDQTKQGGVDMKLK</sequence>
<dbReference type="PANTHER" id="PTHR35358:SF10">
    <property type="entry name" value="PLANT PHOSPHOLIPASE-LIKE PROTEIN"/>
    <property type="match status" value="1"/>
</dbReference>
<feature type="region of interest" description="Disordered" evidence="1">
    <location>
        <begin position="1"/>
        <end position="22"/>
    </location>
</feature>
<evidence type="ECO:0000313" key="2">
    <source>
        <dbReference type="EMBL" id="KAL1561693.1"/>
    </source>
</evidence>
<feature type="region of interest" description="Disordered" evidence="1">
    <location>
        <begin position="87"/>
        <end position="108"/>
    </location>
</feature>
<evidence type="ECO:0000313" key="3">
    <source>
        <dbReference type="Proteomes" id="UP001567538"/>
    </source>
</evidence>
<protein>
    <submittedName>
        <fullName evidence="2">Uncharacterized protein</fullName>
    </submittedName>
</protein>
<dbReference type="Proteomes" id="UP001567538">
    <property type="component" value="Unassembled WGS sequence"/>
</dbReference>
<comment type="caution">
    <text evidence="2">The sequence shown here is derived from an EMBL/GenBank/DDBJ whole genome shotgun (WGS) entry which is preliminary data.</text>
</comment>
<reference evidence="2 3" key="1">
    <citation type="submission" date="2024-06" db="EMBL/GenBank/DDBJ databases">
        <title>A chromosome level genome sequence of Diviner's sage (Salvia divinorum).</title>
        <authorList>
            <person name="Ford S.A."/>
            <person name="Ro D.-K."/>
            <person name="Ness R.W."/>
            <person name="Phillips M.A."/>
        </authorList>
    </citation>
    <scope>NUCLEOTIDE SEQUENCE [LARGE SCALE GENOMIC DNA]</scope>
    <source>
        <strain evidence="2">SAF-2024a</strain>
        <tissue evidence="2">Leaf</tissue>
    </source>
</reference>
<keyword evidence="3" id="KW-1185">Reference proteome</keyword>
<dbReference type="Pfam" id="PF05278">
    <property type="entry name" value="PEARLI-4"/>
    <property type="match status" value="1"/>
</dbReference>
<dbReference type="EMBL" id="JBEAFC010000003">
    <property type="protein sequence ID" value="KAL1561693.1"/>
    <property type="molecule type" value="Genomic_DNA"/>
</dbReference>
<accession>A0ABD1I1H2</accession>
<gene>
    <name evidence="2" type="ORF">AAHA92_04366</name>
</gene>
<dbReference type="AlphaFoldDB" id="A0ABD1I1H2"/>
<organism evidence="2 3">
    <name type="scientific">Salvia divinorum</name>
    <name type="common">Maria pastora</name>
    <name type="synonym">Diviner's sage</name>
    <dbReference type="NCBI Taxonomy" id="28513"/>
    <lineage>
        <taxon>Eukaryota</taxon>
        <taxon>Viridiplantae</taxon>
        <taxon>Streptophyta</taxon>
        <taxon>Embryophyta</taxon>
        <taxon>Tracheophyta</taxon>
        <taxon>Spermatophyta</taxon>
        <taxon>Magnoliopsida</taxon>
        <taxon>eudicotyledons</taxon>
        <taxon>Gunneridae</taxon>
        <taxon>Pentapetalae</taxon>
        <taxon>asterids</taxon>
        <taxon>lamiids</taxon>
        <taxon>Lamiales</taxon>
        <taxon>Lamiaceae</taxon>
        <taxon>Nepetoideae</taxon>
        <taxon>Mentheae</taxon>
        <taxon>Salviinae</taxon>
        <taxon>Salvia</taxon>
        <taxon>Salvia subgen. Calosphace</taxon>
    </lineage>
</organism>